<organism evidence="2 3">
    <name type="scientific">Leptothoe spongobia TAU-MAC 1115</name>
    <dbReference type="NCBI Taxonomy" id="1967444"/>
    <lineage>
        <taxon>Bacteria</taxon>
        <taxon>Bacillati</taxon>
        <taxon>Cyanobacteriota</taxon>
        <taxon>Cyanophyceae</taxon>
        <taxon>Nodosilineales</taxon>
        <taxon>Cymatolegaceae</taxon>
        <taxon>Leptothoe</taxon>
        <taxon>Leptothoe spongobia</taxon>
    </lineage>
</organism>
<dbReference type="AlphaFoldDB" id="A0A947DCD3"/>
<evidence type="ECO:0000313" key="3">
    <source>
        <dbReference type="Proteomes" id="UP000717364"/>
    </source>
</evidence>
<accession>A0A947DCD3</accession>
<gene>
    <name evidence="2" type="ORF">IXB50_00445</name>
</gene>
<feature type="transmembrane region" description="Helical" evidence="1">
    <location>
        <begin position="113"/>
        <end position="132"/>
    </location>
</feature>
<feature type="transmembrane region" description="Helical" evidence="1">
    <location>
        <begin position="231"/>
        <end position="259"/>
    </location>
</feature>
<keyword evidence="1" id="KW-1133">Transmembrane helix</keyword>
<comment type="caution">
    <text evidence="2">The sequence shown here is derived from an EMBL/GenBank/DDBJ whole genome shotgun (WGS) entry which is preliminary data.</text>
</comment>
<sequence length="298" mass="34356">MKLVNQWNAWLSHLMQPPIYILVLRLTTILLLLHGVDHWRWTMLPEKLLALAMLLYSPLVRQPWAWLAMGLCLVVNNLWHWSSLVNHEYLYTYWVLVCAIAVWSRTPKQVLRWNARWLIGLCFLFATLWKFLGGEYLDGSFLHLTFLLDSRLAMGAVLFGGLDLSTLAENRQIFETMQASAAVLDPQQLASTPRMAVVSLVLSYWTILIEGLVAASFLLTELRWLHNKRDWLLLGFVITTYTVIPVLGFAALLMVMGLIQVKSNFIARIYLGLLILMPIWMPLPQGIFWLLQKIFFGS</sequence>
<keyword evidence="1" id="KW-0812">Transmembrane</keyword>
<dbReference type="Proteomes" id="UP000717364">
    <property type="component" value="Unassembled WGS sequence"/>
</dbReference>
<proteinExistence type="predicted"/>
<name>A0A947DCD3_9CYAN</name>
<feature type="transmembrane region" description="Helical" evidence="1">
    <location>
        <begin position="195"/>
        <end position="219"/>
    </location>
</feature>
<reference evidence="2" key="1">
    <citation type="submission" date="2020-11" db="EMBL/GenBank/DDBJ databases">
        <authorList>
            <person name="Konstantinou D."/>
            <person name="Gkelis S."/>
            <person name="Popin R."/>
            <person name="Fewer D."/>
            <person name="Sivonen K."/>
        </authorList>
    </citation>
    <scope>NUCLEOTIDE SEQUENCE</scope>
    <source>
        <strain evidence="2">TAU-MAC 1115</strain>
    </source>
</reference>
<evidence type="ECO:0000313" key="2">
    <source>
        <dbReference type="EMBL" id="MBT9313894.1"/>
    </source>
</evidence>
<dbReference type="EMBL" id="JADOES010000001">
    <property type="protein sequence ID" value="MBT9313894.1"/>
    <property type="molecule type" value="Genomic_DNA"/>
</dbReference>
<keyword evidence="1" id="KW-0472">Membrane</keyword>
<feature type="transmembrane region" description="Helical" evidence="1">
    <location>
        <begin position="48"/>
        <end position="69"/>
    </location>
</feature>
<protein>
    <submittedName>
        <fullName evidence="2">Uncharacterized protein</fullName>
    </submittedName>
</protein>
<evidence type="ECO:0000256" key="1">
    <source>
        <dbReference type="SAM" id="Phobius"/>
    </source>
</evidence>
<keyword evidence="3" id="KW-1185">Reference proteome</keyword>
<feature type="transmembrane region" description="Helical" evidence="1">
    <location>
        <begin position="89"/>
        <end position="106"/>
    </location>
</feature>
<feature type="transmembrane region" description="Helical" evidence="1">
    <location>
        <begin position="265"/>
        <end position="291"/>
    </location>
</feature>
<reference evidence="2" key="2">
    <citation type="journal article" date="2021" name="Mar. Drugs">
        <title>Genome Reduction and Secondary Metabolism of the Marine Sponge-Associated Cyanobacterium Leptothoe.</title>
        <authorList>
            <person name="Konstantinou D."/>
            <person name="Popin R.V."/>
            <person name="Fewer D.P."/>
            <person name="Sivonen K."/>
            <person name="Gkelis S."/>
        </authorList>
    </citation>
    <scope>NUCLEOTIDE SEQUENCE</scope>
    <source>
        <strain evidence="2">TAU-MAC 1115</strain>
    </source>
</reference>
<dbReference type="RefSeq" id="WP_215606959.1">
    <property type="nucleotide sequence ID" value="NZ_JADOES010000001.1"/>
</dbReference>
<feature type="transmembrane region" description="Helical" evidence="1">
    <location>
        <begin position="19"/>
        <end position="36"/>
    </location>
</feature>